<evidence type="ECO:0000313" key="5">
    <source>
        <dbReference type="Proteomes" id="UP001211064"/>
    </source>
</evidence>
<dbReference type="Gene3D" id="3.55.50.10">
    <property type="entry name" value="Baseplate protein-like domains"/>
    <property type="match status" value="1"/>
</dbReference>
<evidence type="ECO:0000313" key="4">
    <source>
        <dbReference type="EMBL" id="MDA4178652.1"/>
    </source>
</evidence>
<dbReference type="InterPro" id="IPR054030">
    <property type="entry name" value="Gp5_Vgr_C"/>
</dbReference>
<proteinExistence type="inferred from homology"/>
<comment type="caution">
    <text evidence="4">The sequence shown here is derived from an EMBL/GenBank/DDBJ whole genome shotgun (WGS) entry which is preliminary data.</text>
</comment>
<dbReference type="Pfam" id="PF22178">
    <property type="entry name" value="Gp5_trimer_C"/>
    <property type="match status" value="1"/>
</dbReference>
<evidence type="ECO:0000259" key="2">
    <source>
        <dbReference type="Pfam" id="PF04717"/>
    </source>
</evidence>
<dbReference type="InterPro" id="IPR006533">
    <property type="entry name" value="T6SS_Vgr_RhsGE"/>
</dbReference>
<feature type="non-terminal residue" evidence="4">
    <location>
        <position position="1"/>
    </location>
</feature>
<dbReference type="Proteomes" id="UP001211064">
    <property type="component" value="Unassembled WGS sequence"/>
</dbReference>
<dbReference type="Gene3D" id="4.10.220.110">
    <property type="match status" value="1"/>
</dbReference>
<dbReference type="EMBL" id="JANWOR010000379">
    <property type="protein sequence ID" value="MDA4178652.1"/>
    <property type="molecule type" value="Genomic_DNA"/>
</dbReference>
<dbReference type="Pfam" id="PF05954">
    <property type="entry name" value="Phage_GPD"/>
    <property type="match status" value="1"/>
</dbReference>
<dbReference type="Pfam" id="PF04717">
    <property type="entry name" value="Phage_base_V"/>
    <property type="match status" value="1"/>
</dbReference>
<dbReference type="InterPro" id="IPR017847">
    <property type="entry name" value="T6SS_RhsGE_Vgr_subset"/>
</dbReference>
<gene>
    <name evidence="4" type="primary">vgrG</name>
    <name evidence="4" type="ORF">NY836_14815</name>
</gene>
<organism evidence="4 5">
    <name type="scientific">Escherichia coli</name>
    <dbReference type="NCBI Taxonomy" id="562"/>
    <lineage>
        <taxon>Bacteria</taxon>
        <taxon>Pseudomonadati</taxon>
        <taxon>Pseudomonadota</taxon>
        <taxon>Gammaproteobacteria</taxon>
        <taxon>Enterobacterales</taxon>
        <taxon>Enterobacteriaceae</taxon>
        <taxon>Escherichia</taxon>
    </lineage>
</organism>
<dbReference type="SUPFAM" id="SSF69255">
    <property type="entry name" value="gp5 N-terminal domain-like"/>
    <property type="match status" value="1"/>
</dbReference>
<dbReference type="Gene3D" id="2.20.220.20">
    <property type="match status" value="1"/>
</dbReference>
<reference evidence="4" key="1">
    <citation type="submission" date="2022-08" db="EMBL/GenBank/DDBJ databases">
        <title>Genome sequencing of human pathogens.</title>
        <authorList>
            <person name="Cao X."/>
        </authorList>
    </citation>
    <scope>NUCLEOTIDE SEQUENCE</scope>
    <source>
        <strain evidence="4">EC16126</strain>
    </source>
</reference>
<dbReference type="InterPro" id="IPR050708">
    <property type="entry name" value="T6SS_VgrG/RHS"/>
</dbReference>
<evidence type="ECO:0000256" key="1">
    <source>
        <dbReference type="ARBA" id="ARBA00005558"/>
    </source>
</evidence>
<dbReference type="NCBIfam" id="TIGR01646">
    <property type="entry name" value="vgr_GE"/>
    <property type="match status" value="1"/>
</dbReference>
<dbReference type="NCBIfam" id="TIGR03361">
    <property type="entry name" value="VI_Rhs_Vgr"/>
    <property type="match status" value="1"/>
</dbReference>
<dbReference type="Gene3D" id="2.40.50.230">
    <property type="entry name" value="Gp5 N-terminal domain"/>
    <property type="match status" value="1"/>
</dbReference>
<feature type="domain" description="Gp5/Type VI secretion system Vgr protein OB-fold" evidence="2">
    <location>
        <begin position="223"/>
        <end position="289"/>
    </location>
</feature>
<accession>A0AAW5Z649</accession>
<dbReference type="SUPFAM" id="SSF69279">
    <property type="entry name" value="Phage tail proteins"/>
    <property type="match status" value="1"/>
</dbReference>
<feature type="domain" description="Gp5/Type VI secretion system Vgr C-terminal trimerisation" evidence="3">
    <location>
        <begin position="308"/>
        <end position="398"/>
    </location>
</feature>
<dbReference type="InterPro" id="IPR006531">
    <property type="entry name" value="Gp5/Vgr_OB"/>
</dbReference>
<dbReference type="PANTHER" id="PTHR32305">
    <property type="match status" value="1"/>
</dbReference>
<sequence length="472" mass="52843">AEEGIFFYEEHAYKSTDQSLVLCDTVRHLPESFEIPWNPNTRTEVSTLCISQFRYSAQIRPSSVVTKDYTFKRPGWAGRFEQEGQHQDYQRTQYEVYDYPGRFKSAHGQNFARWQMDGWRNNAETARGMSRSPEIWPGRRIVLTGHPQANLNREWQVVASELHGEQPQAVPGRQGAGTALENHFAVIPADRTWRPQPLLKPLVDGPQSAVVTGPAGEEIFCDEHGRVRVKFNWDRYNPADQDSSCWIRVAQAWAGTGFGHLAIPRVGQEVIVDFLNGDPDQPIIMGRTYHQENRTPGSLPGTKTQMNIRSKTYMGSGFNELKFDDATGREQVYIHAQKNMDTEVLNDRTTTVKHDHRETVKNDQTVTIQEGNRLLTVEKGHKITGVLKGSLSEDVFQDRGTIAGSVHVDAVNNGGEGDGIQAYTAIKEILLAVEESKIALTPDGIQLQVGESTVIRLSKDGITIVGGSVFIN</sequence>
<protein>
    <submittedName>
        <fullName evidence="4">Type VI secretion system tip protein VgrG</fullName>
    </submittedName>
</protein>
<dbReference type="PANTHER" id="PTHR32305:SF11">
    <property type="entry name" value="TYPE VI SECRETION SYSTEM SPIKE PROTEIN VGRG3"/>
    <property type="match status" value="1"/>
</dbReference>
<dbReference type="RefSeq" id="WP_271097821.1">
    <property type="nucleotide sequence ID" value="NZ_JANWOR010000379.1"/>
</dbReference>
<name>A0AAW5Z649_ECOLX</name>
<evidence type="ECO:0000259" key="3">
    <source>
        <dbReference type="Pfam" id="PF22178"/>
    </source>
</evidence>
<dbReference type="Gene3D" id="2.30.110.50">
    <property type="match status" value="1"/>
</dbReference>
<dbReference type="SUPFAM" id="SSF69349">
    <property type="entry name" value="Phage fibre proteins"/>
    <property type="match status" value="1"/>
</dbReference>
<dbReference type="AlphaFoldDB" id="A0AAW5Z649"/>
<comment type="similarity">
    <text evidence="1">Belongs to the VgrG protein family.</text>
</comment>
<dbReference type="InterPro" id="IPR037026">
    <property type="entry name" value="Vgr_OB-fold_dom_sf"/>
</dbReference>